<evidence type="ECO:0000313" key="12">
    <source>
        <dbReference type="EMBL" id="KAK5079937.1"/>
    </source>
</evidence>
<evidence type="ECO:0000256" key="1">
    <source>
        <dbReference type="ARBA" id="ARBA00002474"/>
    </source>
</evidence>
<dbReference type="SUPFAM" id="SSF64268">
    <property type="entry name" value="PX domain"/>
    <property type="match status" value="1"/>
</dbReference>
<feature type="region of interest" description="Disordered" evidence="10">
    <location>
        <begin position="186"/>
        <end position="241"/>
    </location>
</feature>
<evidence type="ECO:0000313" key="13">
    <source>
        <dbReference type="Proteomes" id="UP001345013"/>
    </source>
</evidence>
<feature type="region of interest" description="Disordered" evidence="10">
    <location>
        <begin position="1"/>
        <end position="68"/>
    </location>
</feature>
<keyword evidence="9" id="KW-0472">Membrane</keyword>
<dbReference type="Pfam" id="PF19566">
    <property type="entry name" value="Snx8_BAR_dom"/>
    <property type="match status" value="1"/>
</dbReference>
<feature type="compositionally biased region" description="Polar residues" evidence="10">
    <location>
        <begin position="319"/>
        <end position="330"/>
    </location>
</feature>
<comment type="subcellular location">
    <subcellularLocation>
        <location evidence="3">Cytoplasm</location>
    </subcellularLocation>
    <subcellularLocation>
        <location evidence="2">Membrane</location>
        <topology evidence="2">Peripheral membrane protein</topology>
        <orientation evidence="2">Cytoplasmic side</orientation>
    </subcellularLocation>
</comment>
<organism evidence="12 13">
    <name type="scientific">Lithohypha guttulata</name>
    <dbReference type="NCBI Taxonomy" id="1690604"/>
    <lineage>
        <taxon>Eukaryota</taxon>
        <taxon>Fungi</taxon>
        <taxon>Dikarya</taxon>
        <taxon>Ascomycota</taxon>
        <taxon>Pezizomycotina</taxon>
        <taxon>Eurotiomycetes</taxon>
        <taxon>Chaetothyriomycetidae</taxon>
        <taxon>Chaetothyriales</taxon>
        <taxon>Trichomeriaceae</taxon>
        <taxon>Lithohypha</taxon>
    </lineage>
</organism>
<keyword evidence="6" id="KW-0813">Transport</keyword>
<dbReference type="Proteomes" id="UP001345013">
    <property type="component" value="Unassembled WGS sequence"/>
</dbReference>
<sequence length="676" mass="73959">MSLFGESPPDDRSTGLGAAGQSKSSALFGDEASAPATNKSTSSGLFADNDADDSPWSVPTPKKQNRQNIVKSLLPATQVPDSYVDAYDTLLDSGESRGAGVNLQSVRKLLASSSLSASDQDRILNIVLPAGQHSASSLERAEFNVLLALIGLGQEEEEISLDGVDERRKRLPTPNISYLDELKTQLQSKAQDAPQPPPPEPPKQAPRPRQSSFGGDMSSDPWASPAVKNIPPSTASHTMKPAVSDEFSSAAVNGIPRTTSNFTTASTQEEPSGNESLGTSPGMTGNAWGSYNGNNSGGFPDQSAIGGGFGESNEPPRARQSNQPQRSISASVALPKGTGELVTISTLPDKEGVFLFQHHNYEVKTIRRGSTVVRRYSDFVWLLDCLQKRYPFRRLPLLPPKRIQADTTQELSVWRKQATISVQEEFTGKTLPPDLEDNLPSSLPDLFEQVRAGVKRGAEVYIGLCVLLERLAKRNEAMAADNLKFSLALQSLTEIHLDTYAIDTNDVPLLNDGINATAKHMSQAQSLLEDEARAWDEGVLEDLKKIRDAMVSMKDVFDRRDRLAKDNIPQLERRIQASENKLVALRQKPAGTVKPGELEKIESSITADKESIVQQHARGVFIKECVRDEIVTFQTTIFTQSHLQQDWAQERVKYAELQASNWRSLVEETESMPVGE</sequence>
<dbReference type="InterPro" id="IPR028662">
    <property type="entry name" value="SNX8/Mvp1"/>
</dbReference>
<feature type="compositionally biased region" description="Polar residues" evidence="10">
    <location>
        <begin position="35"/>
        <end position="44"/>
    </location>
</feature>
<dbReference type="Gene3D" id="1.20.1270.60">
    <property type="entry name" value="Arfaptin homology (AH) domain/BAR domain"/>
    <property type="match status" value="1"/>
</dbReference>
<dbReference type="PANTHER" id="PTHR47554:SF1">
    <property type="entry name" value="SORTING NEXIN MVP1"/>
    <property type="match status" value="1"/>
</dbReference>
<dbReference type="PROSITE" id="PS50195">
    <property type="entry name" value="PX"/>
    <property type="match status" value="1"/>
</dbReference>
<accession>A0ABR0JYW2</accession>
<evidence type="ECO:0000256" key="6">
    <source>
        <dbReference type="ARBA" id="ARBA00022448"/>
    </source>
</evidence>
<keyword evidence="7" id="KW-0963">Cytoplasm</keyword>
<reference evidence="12 13" key="1">
    <citation type="submission" date="2023-08" db="EMBL/GenBank/DDBJ databases">
        <title>Black Yeasts Isolated from many extreme environments.</title>
        <authorList>
            <person name="Coleine C."/>
            <person name="Stajich J.E."/>
            <person name="Selbmann L."/>
        </authorList>
    </citation>
    <scope>NUCLEOTIDE SEQUENCE [LARGE SCALE GENOMIC DNA]</scope>
    <source>
        <strain evidence="12 13">CCFEE 5885</strain>
    </source>
</reference>
<dbReference type="InterPro" id="IPR045734">
    <property type="entry name" value="Snx8_BAR_dom"/>
</dbReference>
<evidence type="ECO:0000256" key="5">
    <source>
        <dbReference type="ARBA" id="ARBA00014268"/>
    </source>
</evidence>
<feature type="domain" description="PX" evidence="11">
    <location>
        <begin position="339"/>
        <end position="493"/>
    </location>
</feature>
<feature type="compositionally biased region" description="Polar residues" evidence="10">
    <location>
        <begin position="254"/>
        <end position="294"/>
    </location>
</feature>
<feature type="region of interest" description="Disordered" evidence="10">
    <location>
        <begin position="254"/>
        <end position="333"/>
    </location>
</feature>
<evidence type="ECO:0000256" key="10">
    <source>
        <dbReference type="SAM" id="MobiDB-lite"/>
    </source>
</evidence>
<evidence type="ECO:0000259" key="11">
    <source>
        <dbReference type="PROSITE" id="PS50195"/>
    </source>
</evidence>
<dbReference type="PANTHER" id="PTHR47554">
    <property type="entry name" value="SORTING NEXIN MVP1"/>
    <property type="match status" value="1"/>
</dbReference>
<evidence type="ECO:0000256" key="8">
    <source>
        <dbReference type="ARBA" id="ARBA00022927"/>
    </source>
</evidence>
<dbReference type="InterPro" id="IPR036871">
    <property type="entry name" value="PX_dom_sf"/>
</dbReference>
<protein>
    <recommendedName>
        <fullName evidence="5">Sorting nexin MVP1</fullName>
    </recommendedName>
</protein>
<dbReference type="Pfam" id="PF00787">
    <property type="entry name" value="PX"/>
    <property type="match status" value="1"/>
</dbReference>
<proteinExistence type="inferred from homology"/>
<gene>
    <name evidence="12" type="primary">MVP1</name>
    <name evidence="12" type="ORF">LTR24_008785</name>
</gene>
<dbReference type="EMBL" id="JAVRRG010000163">
    <property type="protein sequence ID" value="KAK5079937.1"/>
    <property type="molecule type" value="Genomic_DNA"/>
</dbReference>
<dbReference type="InterPro" id="IPR001683">
    <property type="entry name" value="PX_dom"/>
</dbReference>
<evidence type="ECO:0000256" key="2">
    <source>
        <dbReference type="ARBA" id="ARBA00004287"/>
    </source>
</evidence>
<keyword evidence="13" id="KW-1185">Reference proteome</keyword>
<comment type="function">
    <text evidence="1">Required for vacuolar protein sorting.</text>
</comment>
<evidence type="ECO:0000256" key="4">
    <source>
        <dbReference type="ARBA" id="ARBA00010883"/>
    </source>
</evidence>
<dbReference type="InterPro" id="IPR027267">
    <property type="entry name" value="AH/BAR_dom_sf"/>
</dbReference>
<keyword evidence="8" id="KW-0653">Protein transport</keyword>
<evidence type="ECO:0000256" key="7">
    <source>
        <dbReference type="ARBA" id="ARBA00022490"/>
    </source>
</evidence>
<comment type="similarity">
    <text evidence="4">Belongs to the sorting nexin family.</text>
</comment>
<dbReference type="CDD" id="cd07597">
    <property type="entry name" value="BAR_SNX8"/>
    <property type="match status" value="1"/>
</dbReference>
<name>A0ABR0JYW2_9EURO</name>
<evidence type="ECO:0000256" key="3">
    <source>
        <dbReference type="ARBA" id="ARBA00004496"/>
    </source>
</evidence>
<comment type="caution">
    <text evidence="12">The sequence shown here is derived from an EMBL/GenBank/DDBJ whole genome shotgun (WGS) entry which is preliminary data.</text>
</comment>
<evidence type="ECO:0000256" key="9">
    <source>
        <dbReference type="ARBA" id="ARBA00023136"/>
    </source>
</evidence>
<dbReference type="Gene3D" id="3.30.1520.10">
    <property type="entry name" value="Phox-like domain"/>
    <property type="match status" value="1"/>
</dbReference>
<dbReference type="SMART" id="SM00312">
    <property type="entry name" value="PX"/>
    <property type="match status" value="1"/>
</dbReference>
<feature type="compositionally biased region" description="Pro residues" evidence="10">
    <location>
        <begin position="194"/>
        <end position="205"/>
    </location>
</feature>